<dbReference type="InterPro" id="IPR050587">
    <property type="entry name" value="GNT1/Glycosyltrans_8"/>
</dbReference>
<keyword evidence="6" id="KW-1185">Reference proteome</keyword>
<dbReference type="FunCoup" id="A0A3N7HKB4">
    <property type="interactions" value="97"/>
</dbReference>
<evidence type="ECO:0000256" key="3">
    <source>
        <dbReference type="ARBA" id="ARBA00023211"/>
    </source>
</evidence>
<reference evidence="5 6" key="1">
    <citation type="journal article" date="2006" name="Science">
        <title>The genome of black cottonwood, Populus trichocarpa (Torr. &amp; Gray).</title>
        <authorList>
            <person name="Tuskan G.A."/>
            <person name="Difazio S."/>
            <person name="Jansson S."/>
            <person name="Bohlmann J."/>
            <person name="Grigoriev I."/>
            <person name="Hellsten U."/>
            <person name="Putnam N."/>
            <person name="Ralph S."/>
            <person name="Rombauts S."/>
            <person name="Salamov A."/>
            <person name="Schein J."/>
            <person name="Sterck L."/>
            <person name="Aerts A."/>
            <person name="Bhalerao R.R."/>
            <person name="Bhalerao R.P."/>
            <person name="Blaudez D."/>
            <person name="Boerjan W."/>
            <person name="Brun A."/>
            <person name="Brunner A."/>
            <person name="Busov V."/>
            <person name="Campbell M."/>
            <person name="Carlson J."/>
            <person name="Chalot M."/>
            <person name="Chapman J."/>
            <person name="Chen G.L."/>
            <person name="Cooper D."/>
            <person name="Coutinho P.M."/>
            <person name="Couturier J."/>
            <person name="Covert S."/>
            <person name="Cronk Q."/>
            <person name="Cunningham R."/>
            <person name="Davis J."/>
            <person name="Degroeve S."/>
            <person name="Dejardin A."/>
            <person name="Depamphilis C."/>
            <person name="Detter J."/>
            <person name="Dirks B."/>
            <person name="Dubchak I."/>
            <person name="Duplessis S."/>
            <person name="Ehlting J."/>
            <person name="Ellis B."/>
            <person name="Gendler K."/>
            <person name="Goodstein D."/>
            <person name="Gribskov M."/>
            <person name="Grimwood J."/>
            <person name="Groover A."/>
            <person name="Gunter L."/>
            <person name="Hamberger B."/>
            <person name="Heinze B."/>
            <person name="Helariutta Y."/>
            <person name="Henrissat B."/>
            <person name="Holligan D."/>
            <person name="Holt R."/>
            <person name="Huang W."/>
            <person name="Islam-Faridi N."/>
            <person name="Jones S."/>
            <person name="Jones-Rhoades M."/>
            <person name="Jorgensen R."/>
            <person name="Joshi C."/>
            <person name="Kangasjarvi J."/>
            <person name="Karlsson J."/>
            <person name="Kelleher C."/>
            <person name="Kirkpatrick R."/>
            <person name="Kirst M."/>
            <person name="Kohler A."/>
            <person name="Kalluri U."/>
            <person name="Larimer F."/>
            <person name="Leebens-Mack J."/>
            <person name="Leple J.C."/>
            <person name="Locascio P."/>
            <person name="Lou Y."/>
            <person name="Lucas S."/>
            <person name="Martin F."/>
            <person name="Montanini B."/>
            <person name="Napoli C."/>
            <person name="Nelson D.R."/>
            <person name="Nelson C."/>
            <person name="Nieminen K."/>
            <person name="Nilsson O."/>
            <person name="Pereda V."/>
            <person name="Peter G."/>
            <person name="Philippe R."/>
            <person name="Pilate G."/>
            <person name="Poliakov A."/>
            <person name="Razumovskaya J."/>
            <person name="Richardson P."/>
            <person name="Rinaldi C."/>
            <person name="Ritland K."/>
            <person name="Rouze P."/>
            <person name="Ryaboy D."/>
            <person name="Schmutz J."/>
            <person name="Schrader J."/>
            <person name="Segerman B."/>
            <person name="Shin H."/>
            <person name="Siddiqui A."/>
            <person name="Sterky F."/>
            <person name="Terry A."/>
            <person name="Tsai C.J."/>
            <person name="Uberbacher E."/>
            <person name="Unneberg P."/>
            <person name="Vahala J."/>
            <person name="Wall K."/>
            <person name="Wessler S."/>
            <person name="Yang G."/>
            <person name="Yin T."/>
            <person name="Douglas C."/>
            <person name="Marra M."/>
            <person name="Sandberg G."/>
            <person name="Van de Peer Y."/>
            <person name="Rokhsar D."/>
        </authorList>
    </citation>
    <scope>NUCLEOTIDE SEQUENCE [LARGE SCALE GENOMIC DNA]</scope>
    <source>
        <strain evidence="6">cv. Nisqually</strain>
    </source>
</reference>
<dbReference type="GO" id="GO:0016757">
    <property type="term" value="F:glycosyltransferase activity"/>
    <property type="evidence" value="ECO:0000318"/>
    <property type="project" value="GO_Central"/>
</dbReference>
<keyword evidence="2" id="KW-0808">Transferase</keyword>
<sequence>MASSKPQSSCQKLFITSLLFLSLSLMFLVFSFKPKPGHALDHHPQTAARYIKKPLSINTQKSWFDGLIEKKTDSEPIKIGLVNVDDHVKHAYDRMHGQVETVSVDFRPVSKELKWESFFPEWIDEDARWHQPSCPEVPMPRLDDYRDLDVILARVPCGSGSEKQGIRDVFRLQVNLVVANLVVANGLTKGGGDRKVYVVFMGSCGPMQEIFRCDDLMTRLGDYWVYKPELRRLRQKVQMPVGSCQIAPLGRLLTGSQGIQRHSMAQYSKARKPIDNILYHQRVAYATVIHSSEAYVCGAIALAQSIIQNNSTNDLVLLHDSSLSPESLCGLRAAGWKTKLIQPIRSPFARKDSYNEWNYSKLRLWQLTDYDKVVFIDADLIVLKNIDKFFAYPQLSAAPNDKVLFNSGIMVIEPSTCLFEDMMSKRNKLLSYNGGDQGFLNEAFTWWHRLPTRLNYLKIFKNQGNPDHEMQKGPYTIHFLGLKPWACYKDYDCNWDMVDRHIFASDSAHKRWWQVYDAMPKKLQQYCGLTKHMDARIRKWRGKAKNASLPDGHWKINVKDPRQYHLND</sequence>
<dbReference type="AlphaFoldDB" id="A0A3N7HKB4"/>
<comment type="similarity">
    <text evidence="4">Belongs to the glycosyltransferase 8 family.</text>
</comment>
<evidence type="ECO:0000313" key="6">
    <source>
        <dbReference type="Proteomes" id="UP000006729"/>
    </source>
</evidence>
<dbReference type="OrthoDB" id="2014201at2759"/>
<dbReference type="Gene3D" id="3.90.550.10">
    <property type="entry name" value="Spore Coat Polysaccharide Biosynthesis Protein SpsA, Chain A"/>
    <property type="match status" value="1"/>
</dbReference>
<dbReference type="OMA" id="AGWKIKQ"/>
<keyword evidence="3" id="KW-0464">Manganese</keyword>
<dbReference type="Gramene" id="Potri.013G022900.2.v4.1">
    <property type="protein sequence ID" value="Potri.013G022900.2.v4.1"/>
    <property type="gene ID" value="Potri.013G022900.v4.1"/>
</dbReference>
<evidence type="ECO:0000313" key="5">
    <source>
        <dbReference type="EMBL" id="RQO98884.1"/>
    </source>
</evidence>
<dbReference type="SMR" id="A0A3N7HKB4"/>
<dbReference type="Proteomes" id="UP000006729">
    <property type="component" value="Chromosome 13"/>
</dbReference>
<organism evidence="5 6">
    <name type="scientific">Populus trichocarpa</name>
    <name type="common">Western balsam poplar</name>
    <name type="synonym">Populus balsamifera subsp. trichocarpa</name>
    <dbReference type="NCBI Taxonomy" id="3694"/>
    <lineage>
        <taxon>Eukaryota</taxon>
        <taxon>Viridiplantae</taxon>
        <taxon>Streptophyta</taxon>
        <taxon>Embryophyta</taxon>
        <taxon>Tracheophyta</taxon>
        <taxon>Spermatophyta</taxon>
        <taxon>Magnoliopsida</taxon>
        <taxon>eudicotyledons</taxon>
        <taxon>Gunneridae</taxon>
        <taxon>Pentapetalae</taxon>
        <taxon>rosids</taxon>
        <taxon>fabids</taxon>
        <taxon>Malpighiales</taxon>
        <taxon>Salicaceae</taxon>
        <taxon>Saliceae</taxon>
        <taxon>Populus</taxon>
    </lineage>
</organism>
<dbReference type="PANTHER" id="PTHR11183">
    <property type="entry name" value="GLYCOGENIN SUBFAMILY MEMBER"/>
    <property type="match status" value="1"/>
</dbReference>
<accession>A0A3N7HKB4</accession>
<evidence type="ECO:0000256" key="2">
    <source>
        <dbReference type="ARBA" id="ARBA00022679"/>
    </source>
</evidence>
<protein>
    <recommendedName>
        <fullName evidence="4">Hexosyltransferase</fullName>
        <ecNumber evidence="4">2.4.1.-</ecNumber>
    </recommendedName>
</protein>
<dbReference type="CDD" id="cd02537">
    <property type="entry name" value="GT8_Glycogenin"/>
    <property type="match status" value="1"/>
</dbReference>
<name>A0A3N7HKB4_POPTR</name>
<dbReference type="EMBL" id="CM009302">
    <property type="protein sequence ID" value="RQO98884.1"/>
    <property type="molecule type" value="Genomic_DNA"/>
</dbReference>
<dbReference type="InterPro" id="IPR002495">
    <property type="entry name" value="Glyco_trans_8"/>
</dbReference>
<dbReference type="InterPro" id="IPR029044">
    <property type="entry name" value="Nucleotide-diphossugar_trans"/>
</dbReference>
<dbReference type="InParanoid" id="A0A3N7HKB4"/>
<dbReference type="STRING" id="3694.A0A3N7HKB4"/>
<gene>
    <name evidence="5" type="ORF">POPTR_013G022900</name>
</gene>
<dbReference type="GO" id="GO:0045492">
    <property type="term" value="P:xylan biosynthetic process"/>
    <property type="evidence" value="ECO:0000318"/>
    <property type="project" value="GO_Central"/>
</dbReference>
<dbReference type="EC" id="2.4.1.-" evidence="4"/>
<dbReference type="Pfam" id="PF01501">
    <property type="entry name" value="Glyco_transf_8"/>
    <property type="match status" value="1"/>
</dbReference>
<evidence type="ECO:0000256" key="1">
    <source>
        <dbReference type="ARBA" id="ARBA00022676"/>
    </source>
</evidence>
<proteinExistence type="inferred from homology"/>
<keyword evidence="1" id="KW-0328">Glycosyltransferase</keyword>
<evidence type="ECO:0000256" key="4">
    <source>
        <dbReference type="RuleBase" id="RU362027"/>
    </source>
</evidence>
<dbReference type="SUPFAM" id="SSF53448">
    <property type="entry name" value="Nucleotide-diphospho-sugar transferases"/>
    <property type="match status" value="1"/>
</dbReference>